<dbReference type="AlphaFoldDB" id="A0A143H8Y6"/>
<dbReference type="STRING" id="241244.ATY39_01300"/>
<gene>
    <name evidence="2" type="ORF">ATY39_01300</name>
</gene>
<dbReference type="EMBL" id="CP014806">
    <property type="protein sequence ID" value="AMW98172.1"/>
    <property type="molecule type" value="Genomic_DNA"/>
</dbReference>
<reference evidence="2 3" key="1">
    <citation type="journal article" date="2016" name="Genome Announc.">
        <title>Whole-Genome Sequence of Rummeliibacillus stabekisii Strain PP9 Isolated from Antarctic Soil.</title>
        <authorList>
            <person name="da Mota F.F."/>
            <person name="Vollu R.E."/>
            <person name="Jurelevicius D."/>
            <person name="Seldin L."/>
        </authorList>
    </citation>
    <scope>NUCLEOTIDE SEQUENCE [LARGE SCALE GENOMIC DNA]</scope>
    <source>
        <strain evidence="2 3">PP9</strain>
    </source>
</reference>
<protein>
    <submittedName>
        <fullName evidence="2">Uncharacterized protein</fullName>
    </submittedName>
</protein>
<dbReference type="Proteomes" id="UP000076021">
    <property type="component" value="Chromosome"/>
</dbReference>
<dbReference type="Gene3D" id="3.30.160.170">
    <property type="entry name" value="FlaG-like"/>
    <property type="match status" value="1"/>
</dbReference>
<organism evidence="2 3">
    <name type="scientific">Rummeliibacillus stabekisii</name>
    <dbReference type="NCBI Taxonomy" id="241244"/>
    <lineage>
        <taxon>Bacteria</taxon>
        <taxon>Bacillati</taxon>
        <taxon>Bacillota</taxon>
        <taxon>Bacilli</taxon>
        <taxon>Bacillales</taxon>
        <taxon>Caryophanaceae</taxon>
        <taxon>Rummeliibacillus</taxon>
    </lineage>
</organism>
<dbReference type="RefSeq" id="WP_066784695.1">
    <property type="nucleotide sequence ID" value="NZ_BJVD01000001.1"/>
</dbReference>
<name>A0A143H8Y6_9BACL</name>
<dbReference type="KEGG" id="rst:ATY39_01300"/>
<sequence length="113" mass="13000">MRIASQMPPVDPAIANTPLTKNANESTEESLNQNKENDIPKATFQKAIDKLNEFMEVHNNNLKFVYHDGLKEYYVKVVDSKTDEVIREIPSKQVLDAYYEMQKIIGNIVDEKI</sequence>
<dbReference type="PANTHER" id="PTHR37166">
    <property type="entry name" value="PROTEIN FLAG"/>
    <property type="match status" value="1"/>
</dbReference>
<dbReference type="PANTHER" id="PTHR37166:SF1">
    <property type="entry name" value="PROTEIN FLAG"/>
    <property type="match status" value="1"/>
</dbReference>
<proteinExistence type="predicted"/>
<dbReference type="InterPro" id="IPR035924">
    <property type="entry name" value="FlaG-like_sf"/>
</dbReference>
<reference evidence="3" key="2">
    <citation type="submission" date="2016-03" db="EMBL/GenBank/DDBJ databases">
        <authorList>
            <person name="Ploux O."/>
        </authorList>
    </citation>
    <scope>NUCLEOTIDE SEQUENCE [LARGE SCALE GENOMIC DNA]</scope>
    <source>
        <strain evidence="3">PP9</strain>
    </source>
</reference>
<dbReference type="InterPro" id="IPR005186">
    <property type="entry name" value="FlaG"/>
</dbReference>
<dbReference type="Pfam" id="PF03646">
    <property type="entry name" value="FlaG"/>
    <property type="match status" value="1"/>
</dbReference>
<keyword evidence="3" id="KW-1185">Reference proteome</keyword>
<feature type="region of interest" description="Disordered" evidence="1">
    <location>
        <begin position="1"/>
        <end position="38"/>
    </location>
</feature>
<evidence type="ECO:0000313" key="3">
    <source>
        <dbReference type="Proteomes" id="UP000076021"/>
    </source>
</evidence>
<accession>A0A143H8Y6</accession>
<dbReference type="SUPFAM" id="SSF160214">
    <property type="entry name" value="FlaG-like"/>
    <property type="match status" value="1"/>
</dbReference>
<evidence type="ECO:0000256" key="1">
    <source>
        <dbReference type="SAM" id="MobiDB-lite"/>
    </source>
</evidence>
<evidence type="ECO:0000313" key="2">
    <source>
        <dbReference type="EMBL" id="AMW98172.1"/>
    </source>
</evidence>
<feature type="compositionally biased region" description="Polar residues" evidence="1">
    <location>
        <begin position="17"/>
        <end position="34"/>
    </location>
</feature>